<dbReference type="Gene3D" id="3.30.70.640">
    <property type="entry name" value="Molybdopterin cofactor biosynthesis C (MoaC) domain"/>
    <property type="match status" value="1"/>
</dbReference>
<organism evidence="8 9">
    <name type="scientific">Rubripirellula obstinata</name>
    <dbReference type="NCBI Taxonomy" id="406547"/>
    <lineage>
        <taxon>Bacteria</taxon>
        <taxon>Pseudomonadati</taxon>
        <taxon>Planctomycetota</taxon>
        <taxon>Planctomycetia</taxon>
        <taxon>Pirellulales</taxon>
        <taxon>Pirellulaceae</taxon>
        <taxon>Rubripirellula</taxon>
    </lineage>
</organism>
<dbReference type="Pfam" id="PF01967">
    <property type="entry name" value="MoaC"/>
    <property type="match status" value="1"/>
</dbReference>
<dbReference type="EC" id="4.6.1.17" evidence="3"/>
<dbReference type="CDD" id="cd01420">
    <property type="entry name" value="MoaC_PE"/>
    <property type="match status" value="1"/>
</dbReference>
<evidence type="ECO:0000256" key="4">
    <source>
        <dbReference type="ARBA" id="ARBA00023150"/>
    </source>
</evidence>
<dbReference type="PANTHER" id="PTHR22960">
    <property type="entry name" value="MOLYBDOPTERIN COFACTOR SYNTHESIS PROTEIN A"/>
    <property type="match status" value="1"/>
</dbReference>
<dbReference type="UniPathway" id="UPA00344"/>
<evidence type="ECO:0000256" key="2">
    <source>
        <dbReference type="ARBA" id="ARBA00005046"/>
    </source>
</evidence>
<evidence type="ECO:0000256" key="3">
    <source>
        <dbReference type="ARBA" id="ARBA00012575"/>
    </source>
</evidence>
<evidence type="ECO:0000256" key="5">
    <source>
        <dbReference type="ARBA" id="ARBA00023239"/>
    </source>
</evidence>
<dbReference type="SUPFAM" id="SSF55040">
    <property type="entry name" value="Molybdenum cofactor biosynthesis protein C, MoaC"/>
    <property type="match status" value="1"/>
</dbReference>
<reference evidence="8 9" key="1">
    <citation type="submission" date="2019-08" db="EMBL/GenBank/DDBJ databases">
        <title>Deep-cultivation of Planctomycetes and their phenomic and genomic characterization uncovers novel biology.</title>
        <authorList>
            <person name="Wiegand S."/>
            <person name="Jogler M."/>
            <person name="Boedeker C."/>
            <person name="Pinto D."/>
            <person name="Vollmers J."/>
            <person name="Rivas-Marin E."/>
            <person name="Kohn T."/>
            <person name="Peeters S.H."/>
            <person name="Heuer A."/>
            <person name="Rast P."/>
            <person name="Oberbeckmann S."/>
            <person name="Bunk B."/>
            <person name="Jeske O."/>
            <person name="Meyerdierks A."/>
            <person name="Storesund J.E."/>
            <person name="Kallscheuer N."/>
            <person name="Luecker S."/>
            <person name="Lage O.M."/>
            <person name="Pohl T."/>
            <person name="Merkel B.J."/>
            <person name="Hornburger P."/>
            <person name="Mueller R.-W."/>
            <person name="Bruemmer F."/>
            <person name="Labrenz M."/>
            <person name="Spormann A.M."/>
            <person name="Op Den Camp H."/>
            <person name="Overmann J."/>
            <person name="Amann R."/>
            <person name="Jetten M.S.M."/>
            <person name="Mascher T."/>
            <person name="Medema M.H."/>
            <person name="Devos D.P."/>
            <person name="Kaster A.-K."/>
            <person name="Ovreas L."/>
            <person name="Rohde M."/>
            <person name="Galperin M.Y."/>
            <person name="Jogler C."/>
        </authorList>
    </citation>
    <scope>NUCLEOTIDE SEQUENCE [LARGE SCALE GENOMIC DNA]</scope>
    <source>
        <strain evidence="8 9">LF1</strain>
    </source>
</reference>
<evidence type="ECO:0000259" key="7">
    <source>
        <dbReference type="Pfam" id="PF01967"/>
    </source>
</evidence>
<evidence type="ECO:0000313" key="8">
    <source>
        <dbReference type="EMBL" id="KAA1259154.1"/>
    </source>
</evidence>
<dbReference type="PANTHER" id="PTHR22960:SF0">
    <property type="entry name" value="MOLYBDENUM COFACTOR BIOSYNTHESIS PROTEIN 1"/>
    <property type="match status" value="1"/>
</dbReference>
<feature type="domain" description="Molybdopterin cofactor biosynthesis C (MoaC)" evidence="7">
    <location>
        <begin position="1"/>
        <end position="141"/>
    </location>
</feature>
<keyword evidence="5" id="KW-0456">Lyase</keyword>
<keyword evidence="9" id="KW-1185">Reference proteome</keyword>
<protein>
    <recommendedName>
        <fullName evidence="3">cyclic pyranopterin monophosphate synthase</fullName>
        <ecNumber evidence="3">4.6.1.17</ecNumber>
    </recommendedName>
</protein>
<dbReference type="InterPro" id="IPR036522">
    <property type="entry name" value="MoaC_sf"/>
</dbReference>
<name>A0A5B1CIP5_9BACT</name>
<dbReference type="NCBIfam" id="TIGR00581">
    <property type="entry name" value="moaC"/>
    <property type="match status" value="1"/>
</dbReference>
<dbReference type="GO" id="GO:0006777">
    <property type="term" value="P:Mo-molybdopterin cofactor biosynthetic process"/>
    <property type="evidence" value="ECO:0007669"/>
    <property type="project" value="UniProtKB-KW"/>
</dbReference>
<dbReference type="Proteomes" id="UP000322699">
    <property type="component" value="Unassembled WGS sequence"/>
</dbReference>
<dbReference type="NCBIfam" id="NF006870">
    <property type="entry name" value="PRK09364.1"/>
    <property type="match status" value="1"/>
</dbReference>
<comment type="pathway">
    <text evidence="2">Cofactor biosynthesis; molybdopterin biosynthesis.</text>
</comment>
<comment type="function">
    <text evidence="6">Catalyzes the conversion of (8S)-3',8-cyclo-7,8-dihydroguanosine 5'-triphosphate to cyclic pyranopterin monophosphate (cPMP).</text>
</comment>
<proteinExistence type="predicted"/>
<accession>A0A5B1CIP5</accession>
<dbReference type="GO" id="GO:0061798">
    <property type="term" value="F:GTP 3',8'-cyclase activity"/>
    <property type="evidence" value="ECO:0007669"/>
    <property type="project" value="TreeGrafter"/>
</dbReference>
<evidence type="ECO:0000313" key="9">
    <source>
        <dbReference type="Proteomes" id="UP000322699"/>
    </source>
</evidence>
<dbReference type="AlphaFoldDB" id="A0A5B1CIP5"/>
<evidence type="ECO:0000256" key="6">
    <source>
        <dbReference type="ARBA" id="ARBA00055087"/>
    </source>
</evidence>
<dbReference type="EMBL" id="VRLW01000001">
    <property type="protein sequence ID" value="KAA1259154.1"/>
    <property type="molecule type" value="Genomic_DNA"/>
</dbReference>
<gene>
    <name evidence="8" type="primary">moaC</name>
    <name evidence="8" type="ORF">LF1_16820</name>
</gene>
<dbReference type="InterPro" id="IPR050105">
    <property type="entry name" value="MoCo_biosynth_MoaA/MoaC"/>
</dbReference>
<sequence>MVDVSAKTPTVRVAVASGEVTMLAQTADSIRQGSAKKGDVLTVARLAAIAGAKWTSHLIPLCHAIPIEAVSIEFDWKSGDADSDFQTLVCRATVTTSAKTGVEMEAMTAVSVAALTVYDMVKSIDRAIEIGPVRLEEKSGGKSGHFVRQTS</sequence>
<evidence type="ECO:0000256" key="1">
    <source>
        <dbReference type="ARBA" id="ARBA00001637"/>
    </source>
</evidence>
<comment type="caution">
    <text evidence="8">The sequence shown here is derived from an EMBL/GenBank/DDBJ whole genome shotgun (WGS) entry which is preliminary data.</text>
</comment>
<keyword evidence="4" id="KW-0501">Molybdenum cofactor biosynthesis</keyword>
<dbReference type="InterPro" id="IPR047594">
    <property type="entry name" value="MoaC_bact/euk"/>
</dbReference>
<dbReference type="InterPro" id="IPR002820">
    <property type="entry name" value="Mopterin_CF_biosynth-C_dom"/>
</dbReference>
<dbReference type="InterPro" id="IPR023045">
    <property type="entry name" value="MoaC"/>
</dbReference>
<dbReference type="GO" id="GO:0061799">
    <property type="term" value="F:cyclic pyranopterin monophosphate synthase activity"/>
    <property type="evidence" value="ECO:0007669"/>
    <property type="project" value="UniProtKB-EC"/>
</dbReference>
<comment type="catalytic activity">
    <reaction evidence="1">
        <text>(8S)-3',8-cyclo-7,8-dihydroguanosine 5'-triphosphate = cyclic pyranopterin phosphate + diphosphate</text>
        <dbReference type="Rhea" id="RHEA:49580"/>
        <dbReference type="ChEBI" id="CHEBI:33019"/>
        <dbReference type="ChEBI" id="CHEBI:59648"/>
        <dbReference type="ChEBI" id="CHEBI:131766"/>
        <dbReference type="EC" id="4.6.1.17"/>
    </reaction>
</comment>